<keyword evidence="3" id="KW-1185">Reference proteome</keyword>
<name>A0AAP0QGR9_9ROSI</name>
<feature type="region of interest" description="Disordered" evidence="1">
    <location>
        <begin position="89"/>
        <end position="109"/>
    </location>
</feature>
<dbReference type="EMBL" id="JBCGBO010000024">
    <property type="protein sequence ID" value="KAK9182392.1"/>
    <property type="molecule type" value="Genomic_DNA"/>
</dbReference>
<sequence>MRPPGGWVPLAPYPRPTGFLGCFFDGMYSWCAQRFMLLLVASRVRDSRLLSRFQPGLPVPRAQQLLLQPLLAHLDPLVLCLFVGPNPPLDGPPAPSGPPDRPPHLAPAP</sequence>
<protein>
    <submittedName>
        <fullName evidence="2">Uncharacterized protein</fullName>
    </submittedName>
</protein>
<proteinExistence type="predicted"/>
<evidence type="ECO:0000256" key="1">
    <source>
        <dbReference type="SAM" id="MobiDB-lite"/>
    </source>
</evidence>
<dbReference type="Proteomes" id="UP001428341">
    <property type="component" value="Unassembled WGS sequence"/>
</dbReference>
<evidence type="ECO:0000313" key="2">
    <source>
        <dbReference type="EMBL" id="KAK9182392.1"/>
    </source>
</evidence>
<organism evidence="2 3">
    <name type="scientific">Citrus x changshan-huyou</name>
    <dbReference type="NCBI Taxonomy" id="2935761"/>
    <lineage>
        <taxon>Eukaryota</taxon>
        <taxon>Viridiplantae</taxon>
        <taxon>Streptophyta</taxon>
        <taxon>Embryophyta</taxon>
        <taxon>Tracheophyta</taxon>
        <taxon>Spermatophyta</taxon>
        <taxon>Magnoliopsida</taxon>
        <taxon>eudicotyledons</taxon>
        <taxon>Gunneridae</taxon>
        <taxon>Pentapetalae</taxon>
        <taxon>rosids</taxon>
        <taxon>malvids</taxon>
        <taxon>Sapindales</taxon>
        <taxon>Rutaceae</taxon>
        <taxon>Aurantioideae</taxon>
        <taxon>Citrus</taxon>
    </lineage>
</organism>
<accession>A0AAP0QGR9</accession>
<comment type="caution">
    <text evidence="2">The sequence shown here is derived from an EMBL/GenBank/DDBJ whole genome shotgun (WGS) entry which is preliminary data.</text>
</comment>
<dbReference type="AlphaFoldDB" id="A0AAP0QGR9"/>
<reference evidence="2 3" key="1">
    <citation type="submission" date="2024-05" db="EMBL/GenBank/DDBJ databases">
        <title>Haplotype-resolved chromosome-level genome assembly of Huyou (Citrus changshanensis).</title>
        <authorList>
            <person name="Miao C."/>
            <person name="Chen W."/>
            <person name="Wu Y."/>
            <person name="Wang L."/>
            <person name="Zhao S."/>
            <person name="Grierson D."/>
            <person name="Xu C."/>
            <person name="Chen K."/>
        </authorList>
    </citation>
    <scope>NUCLEOTIDE SEQUENCE [LARGE SCALE GENOMIC DNA]</scope>
    <source>
        <strain evidence="2">01-14</strain>
        <tissue evidence="2">Leaf</tissue>
    </source>
</reference>
<evidence type="ECO:0000313" key="3">
    <source>
        <dbReference type="Proteomes" id="UP001428341"/>
    </source>
</evidence>
<gene>
    <name evidence="2" type="ORF">WN944_025536</name>
</gene>